<dbReference type="PANTHER" id="PTHR15462">
    <property type="entry name" value="SERINE PROTEASE"/>
    <property type="match status" value="1"/>
</dbReference>
<organism evidence="3 4">
    <name type="scientific">Streptomyces luteosporeus</name>
    <dbReference type="NCBI Taxonomy" id="173856"/>
    <lineage>
        <taxon>Bacteria</taxon>
        <taxon>Bacillati</taxon>
        <taxon>Actinomycetota</taxon>
        <taxon>Actinomycetes</taxon>
        <taxon>Kitasatosporales</taxon>
        <taxon>Streptomycetaceae</taxon>
        <taxon>Streptomyces</taxon>
    </lineage>
</organism>
<gene>
    <name evidence="3" type="ORF">GCM10010315_04760</name>
</gene>
<name>A0ABN3TKC8_9ACTN</name>
<accession>A0ABN3TKC8</accession>
<dbReference type="InterPro" id="IPR018114">
    <property type="entry name" value="TRYPSIN_HIS"/>
</dbReference>
<comment type="caution">
    <text evidence="3">The sequence shown here is derived from an EMBL/GenBank/DDBJ whole genome shotgun (WGS) entry which is preliminary data.</text>
</comment>
<evidence type="ECO:0000256" key="2">
    <source>
        <dbReference type="SAM" id="MobiDB-lite"/>
    </source>
</evidence>
<evidence type="ECO:0000313" key="4">
    <source>
        <dbReference type="Proteomes" id="UP001500886"/>
    </source>
</evidence>
<reference evidence="3 4" key="1">
    <citation type="journal article" date="2019" name="Int. J. Syst. Evol. Microbiol.">
        <title>The Global Catalogue of Microorganisms (GCM) 10K type strain sequencing project: providing services to taxonomists for standard genome sequencing and annotation.</title>
        <authorList>
            <consortium name="The Broad Institute Genomics Platform"/>
            <consortium name="The Broad Institute Genome Sequencing Center for Infectious Disease"/>
            <person name="Wu L."/>
            <person name="Ma J."/>
        </authorList>
    </citation>
    <scope>NUCLEOTIDE SEQUENCE [LARGE SCALE GENOMIC DNA]</scope>
    <source>
        <strain evidence="3 4">JCM 4542</strain>
    </source>
</reference>
<dbReference type="Proteomes" id="UP001500886">
    <property type="component" value="Unassembled WGS sequence"/>
</dbReference>
<dbReference type="Pfam" id="PF13365">
    <property type="entry name" value="Trypsin_2"/>
    <property type="match status" value="1"/>
</dbReference>
<dbReference type="Gene3D" id="2.40.10.10">
    <property type="entry name" value="Trypsin-like serine proteases"/>
    <property type="match status" value="2"/>
</dbReference>
<proteinExistence type="predicted"/>
<sequence>MRSRLRARGGLAVAAIALVLAAVALLVAHRGLATDAPLAAGDGKGHYAQPRQVAERSAQRMKEAVHEGGQRPLGAPQAAATEDGAAAEAAPSPAVGPLFYTAQDEPVHGCTASVVHSAAGDLVVTAAHCVYMDGFRTDLAFVPGYDRGAAPYGVWVPRSIDVAPEWTEDRDPDYDVAFLRMEPAEGDGSLERATGAARIRFDPPARGPARVVGYPNDGERPVACRGTTQAEGATQLRFDCEGLLNGTSGSPFLADDGATLVGVLGGKDEGGDEETSYSTYFGDAVARLYRRATEG</sequence>
<dbReference type="PROSITE" id="PS00134">
    <property type="entry name" value="TRYPSIN_HIS"/>
    <property type="match status" value="1"/>
</dbReference>
<dbReference type="EMBL" id="BAAASL010000002">
    <property type="protein sequence ID" value="GAA2708425.1"/>
    <property type="molecule type" value="Genomic_DNA"/>
</dbReference>
<keyword evidence="4" id="KW-1185">Reference proteome</keyword>
<dbReference type="InterPro" id="IPR043504">
    <property type="entry name" value="Peptidase_S1_PA_chymotrypsin"/>
</dbReference>
<feature type="compositionally biased region" description="Low complexity" evidence="2">
    <location>
        <begin position="74"/>
        <end position="87"/>
    </location>
</feature>
<feature type="region of interest" description="Disordered" evidence="2">
    <location>
        <begin position="39"/>
        <end position="87"/>
    </location>
</feature>
<evidence type="ECO:0000256" key="1">
    <source>
        <dbReference type="ARBA" id="ARBA00022729"/>
    </source>
</evidence>
<evidence type="ECO:0000313" key="3">
    <source>
        <dbReference type="EMBL" id="GAA2708425.1"/>
    </source>
</evidence>
<protein>
    <recommendedName>
        <fullName evidence="5">Serine protease</fullName>
    </recommendedName>
</protein>
<keyword evidence="1" id="KW-0732">Signal</keyword>
<feature type="compositionally biased region" description="Basic and acidic residues" evidence="2">
    <location>
        <begin position="53"/>
        <end position="69"/>
    </location>
</feature>
<evidence type="ECO:0008006" key="5">
    <source>
        <dbReference type="Google" id="ProtNLM"/>
    </source>
</evidence>
<dbReference type="InterPro" id="IPR009003">
    <property type="entry name" value="Peptidase_S1_PA"/>
</dbReference>
<dbReference type="SUPFAM" id="SSF50494">
    <property type="entry name" value="Trypsin-like serine proteases"/>
    <property type="match status" value="1"/>
</dbReference>
<dbReference type="RefSeq" id="WP_344432934.1">
    <property type="nucleotide sequence ID" value="NZ_BAAASL010000002.1"/>
</dbReference>
<dbReference type="InterPro" id="IPR050966">
    <property type="entry name" value="Glutamyl_endopeptidase"/>
</dbReference>